<evidence type="ECO:0000313" key="1">
    <source>
        <dbReference type="EMBL" id="VEL26645.1"/>
    </source>
</evidence>
<name>A0A448X339_9PLAT</name>
<proteinExistence type="predicted"/>
<protein>
    <submittedName>
        <fullName evidence="1">Uncharacterized protein</fullName>
    </submittedName>
</protein>
<evidence type="ECO:0000313" key="2">
    <source>
        <dbReference type="Proteomes" id="UP000784294"/>
    </source>
</evidence>
<dbReference type="EMBL" id="CAAALY010081706">
    <property type="protein sequence ID" value="VEL26645.1"/>
    <property type="molecule type" value="Genomic_DNA"/>
</dbReference>
<reference evidence="1" key="1">
    <citation type="submission" date="2018-11" db="EMBL/GenBank/DDBJ databases">
        <authorList>
            <consortium name="Pathogen Informatics"/>
        </authorList>
    </citation>
    <scope>NUCLEOTIDE SEQUENCE</scope>
</reference>
<gene>
    <name evidence="1" type="ORF">PXEA_LOCUS20085</name>
</gene>
<dbReference type="AlphaFoldDB" id="A0A448X339"/>
<organism evidence="1 2">
    <name type="scientific">Protopolystoma xenopodis</name>
    <dbReference type="NCBI Taxonomy" id="117903"/>
    <lineage>
        <taxon>Eukaryota</taxon>
        <taxon>Metazoa</taxon>
        <taxon>Spiralia</taxon>
        <taxon>Lophotrochozoa</taxon>
        <taxon>Platyhelminthes</taxon>
        <taxon>Monogenea</taxon>
        <taxon>Polyopisthocotylea</taxon>
        <taxon>Polystomatidea</taxon>
        <taxon>Polystomatidae</taxon>
        <taxon>Protopolystoma</taxon>
    </lineage>
</organism>
<sequence length="116" mass="13301">MWLVLYPKVSLSFRPHVWPVSAMPRLADLSGIGWMQIEVCWLDKWFELCCIVIGGKIEFNIDELIKFILFEADSLNVAVIEVSIGNDIDLGGGADDDEMNAVPKFMIFEFDWEEEE</sequence>
<dbReference type="Proteomes" id="UP000784294">
    <property type="component" value="Unassembled WGS sequence"/>
</dbReference>
<keyword evidence="2" id="KW-1185">Reference proteome</keyword>
<comment type="caution">
    <text evidence="1">The sequence shown here is derived from an EMBL/GenBank/DDBJ whole genome shotgun (WGS) entry which is preliminary data.</text>
</comment>
<accession>A0A448X339</accession>